<sequence length="140" mass="14912">MDVAVGVVFVAFDDAAGVVEGDGGAVEMVVAVVVEYAGWAGVVVYGVGVDIMDFVKSLFEAVSKLRFAFRRPFFRSAALCKIGKRIALTNFTRLAEPKKLLAGKPKAVSKQLLNYNGLVEGEQPFFAGGGDFAGFVRENA</sequence>
<dbReference type="RefSeq" id="WP_236782736.1">
    <property type="nucleotide sequence ID" value="NZ_CP019791.1"/>
</dbReference>
<accession>A0A1U9NK63</accession>
<reference evidence="2" key="1">
    <citation type="submission" date="2017-02" db="EMBL/GenBank/DDBJ databases">
        <title>Comparative genomics and description of representatives of a novel lineage of planctomycetes thriving in anoxic sediments.</title>
        <authorList>
            <person name="Spring S."/>
            <person name="Bunk B."/>
            <person name="Sproer C."/>
        </authorList>
    </citation>
    <scope>NUCLEOTIDE SEQUENCE [LARGE SCALE GENOMIC DNA]</scope>
    <source>
        <strain evidence="2">ST-NAGAB-D1</strain>
    </source>
</reference>
<dbReference type="STRING" id="1936003.STSP2_01279"/>
<name>A0A1U9NK63_9BACT</name>
<dbReference type="AlphaFoldDB" id="A0A1U9NK63"/>
<gene>
    <name evidence="1" type="ORF">STSP2_01279</name>
</gene>
<evidence type="ECO:0000313" key="2">
    <source>
        <dbReference type="Proteomes" id="UP000189674"/>
    </source>
</evidence>
<protein>
    <submittedName>
        <fullName evidence="1">Uncharacterized protein</fullName>
    </submittedName>
</protein>
<dbReference type="KEGG" id="alus:STSP2_01279"/>
<dbReference type="Proteomes" id="UP000189674">
    <property type="component" value="Chromosome"/>
</dbReference>
<proteinExistence type="predicted"/>
<organism evidence="1 2">
    <name type="scientific">Anaerohalosphaera lusitana</name>
    <dbReference type="NCBI Taxonomy" id="1936003"/>
    <lineage>
        <taxon>Bacteria</taxon>
        <taxon>Pseudomonadati</taxon>
        <taxon>Planctomycetota</taxon>
        <taxon>Phycisphaerae</taxon>
        <taxon>Sedimentisphaerales</taxon>
        <taxon>Anaerohalosphaeraceae</taxon>
        <taxon>Anaerohalosphaera</taxon>
    </lineage>
</organism>
<dbReference type="EMBL" id="CP019791">
    <property type="protein sequence ID" value="AQT68124.1"/>
    <property type="molecule type" value="Genomic_DNA"/>
</dbReference>
<evidence type="ECO:0000313" key="1">
    <source>
        <dbReference type="EMBL" id="AQT68124.1"/>
    </source>
</evidence>
<keyword evidence="2" id="KW-1185">Reference proteome</keyword>